<keyword evidence="4" id="KW-1185">Reference proteome</keyword>
<keyword evidence="1" id="KW-0812">Transmembrane</keyword>
<name>A0ABD5SHS4_9EURY</name>
<protein>
    <submittedName>
        <fullName evidence="3">PH domain-containing protein</fullName>
    </submittedName>
</protein>
<dbReference type="PANTHER" id="PTHR37938:SF1">
    <property type="entry name" value="BLL0215 PROTEIN"/>
    <property type="match status" value="1"/>
</dbReference>
<reference evidence="3 4" key="1">
    <citation type="journal article" date="2019" name="Int. J. Syst. Evol. Microbiol.">
        <title>The Global Catalogue of Microorganisms (GCM) 10K type strain sequencing project: providing services to taxonomists for standard genome sequencing and annotation.</title>
        <authorList>
            <consortium name="The Broad Institute Genomics Platform"/>
            <consortium name="The Broad Institute Genome Sequencing Center for Infectious Disease"/>
            <person name="Wu L."/>
            <person name="Ma J."/>
        </authorList>
    </citation>
    <scope>NUCLEOTIDE SEQUENCE [LARGE SCALE GENOMIC DNA]</scope>
    <source>
        <strain evidence="3 4">LMG 29247</strain>
    </source>
</reference>
<gene>
    <name evidence="3" type="ORF">ACFQE6_05915</name>
</gene>
<feature type="domain" description="YdbS-like PH" evidence="2">
    <location>
        <begin position="94"/>
        <end position="170"/>
    </location>
</feature>
<sequence>MTLKALVQPRENVEDADWLHLTKGEEVQWSGRPSRFTILFAIIGGLLFALGGIVGTVILLSVLAGQALPAWVGYLPLVLTVVGVVIVGKTYLEWLRLLYVITDEEIYVKYGLISRDVTQIRLDRVQNTAYEQTILERVLSFGDVRVYTAGTSTEDITFRDVPNPEHIKSILTQLLSDQQRSNNRENPLSP</sequence>
<keyword evidence="1" id="KW-1133">Transmembrane helix</keyword>
<dbReference type="RefSeq" id="WP_273737642.1">
    <property type="nucleotide sequence ID" value="NZ_JAQIVI010000091.1"/>
</dbReference>
<evidence type="ECO:0000256" key="1">
    <source>
        <dbReference type="SAM" id="Phobius"/>
    </source>
</evidence>
<proteinExistence type="predicted"/>
<dbReference type="InterPro" id="IPR005182">
    <property type="entry name" value="YdbS-like_PH"/>
</dbReference>
<organism evidence="3 4">
    <name type="scientific">Natrinema soli</name>
    <dbReference type="NCBI Taxonomy" id="1930624"/>
    <lineage>
        <taxon>Archaea</taxon>
        <taxon>Methanobacteriati</taxon>
        <taxon>Methanobacteriota</taxon>
        <taxon>Stenosarchaea group</taxon>
        <taxon>Halobacteria</taxon>
        <taxon>Halobacteriales</taxon>
        <taxon>Natrialbaceae</taxon>
        <taxon>Natrinema</taxon>
    </lineage>
</organism>
<evidence type="ECO:0000313" key="3">
    <source>
        <dbReference type="EMBL" id="MFC6764582.1"/>
    </source>
</evidence>
<dbReference type="EMBL" id="JBHSWV010000091">
    <property type="protein sequence ID" value="MFC6764582.1"/>
    <property type="molecule type" value="Genomic_DNA"/>
</dbReference>
<keyword evidence="1" id="KW-0472">Membrane</keyword>
<evidence type="ECO:0000313" key="4">
    <source>
        <dbReference type="Proteomes" id="UP001596383"/>
    </source>
</evidence>
<evidence type="ECO:0000259" key="2">
    <source>
        <dbReference type="Pfam" id="PF03703"/>
    </source>
</evidence>
<feature type="transmembrane region" description="Helical" evidence="1">
    <location>
        <begin position="71"/>
        <end position="92"/>
    </location>
</feature>
<dbReference type="Proteomes" id="UP001596383">
    <property type="component" value="Unassembled WGS sequence"/>
</dbReference>
<dbReference type="Pfam" id="PF03703">
    <property type="entry name" value="bPH_2"/>
    <property type="match status" value="1"/>
</dbReference>
<comment type="caution">
    <text evidence="3">The sequence shown here is derived from an EMBL/GenBank/DDBJ whole genome shotgun (WGS) entry which is preliminary data.</text>
</comment>
<dbReference type="PANTHER" id="PTHR37938">
    <property type="entry name" value="BLL0215 PROTEIN"/>
    <property type="match status" value="1"/>
</dbReference>
<feature type="transmembrane region" description="Helical" evidence="1">
    <location>
        <begin position="38"/>
        <end position="65"/>
    </location>
</feature>
<dbReference type="AlphaFoldDB" id="A0ABD5SHS4"/>
<accession>A0ABD5SHS4</accession>